<keyword evidence="4" id="KW-1185">Reference proteome</keyword>
<dbReference type="SUPFAM" id="SSF101874">
    <property type="entry name" value="YceI-like"/>
    <property type="match status" value="1"/>
</dbReference>
<evidence type="ECO:0000259" key="2">
    <source>
        <dbReference type="SMART" id="SM00867"/>
    </source>
</evidence>
<dbReference type="EMBL" id="BNBC01000033">
    <property type="protein sequence ID" value="GHE95481.1"/>
    <property type="molecule type" value="Genomic_DNA"/>
</dbReference>
<dbReference type="RefSeq" id="WP_189905185.1">
    <property type="nucleotide sequence ID" value="NZ_BNBC01000033.1"/>
</dbReference>
<evidence type="ECO:0000313" key="3">
    <source>
        <dbReference type="EMBL" id="GHE95481.1"/>
    </source>
</evidence>
<dbReference type="Gene3D" id="2.40.128.110">
    <property type="entry name" value="Lipid/polyisoprenoid-binding, YceI-like"/>
    <property type="match status" value="1"/>
</dbReference>
<organism evidence="3 4">
    <name type="scientific">Streptomyces spiralis</name>
    <dbReference type="NCBI Taxonomy" id="66376"/>
    <lineage>
        <taxon>Bacteria</taxon>
        <taxon>Bacillati</taxon>
        <taxon>Actinomycetota</taxon>
        <taxon>Actinomycetes</taxon>
        <taxon>Kitasatosporales</taxon>
        <taxon>Streptomycetaceae</taxon>
        <taxon>Streptomyces</taxon>
    </lineage>
</organism>
<proteinExistence type="inferred from homology"/>
<accession>A0A919DXL3</accession>
<gene>
    <name evidence="3" type="ORF">GCM10014715_59810</name>
</gene>
<evidence type="ECO:0000313" key="4">
    <source>
        <dbReference type="Proteomes" id="UP000641386"/>
    </source>
</evidence>
<dbReference type="AlphaFoldDB" id="A0A919DXL3"/>
<protein>
    <recommendedName>
        <fullName evidence="2">Lipid/polyisoprenoid-binding YceI-like domain-containing protein</fullName>
    </recommendedName>
</protein>
<dbReference type="InterPro" id="IPR036761">
    <property type="entry name" value="TTHA0802/YceI-like_sf"/>
</dbReference>
<feature type="domain" description="Lipid/polyisoprenoid-binding YceI-like" evidence="2">
    <location>
        <begin position="9"/>
        <end position="167"/>
    </location>
</feature>
<reference evidence="3" key="2">
    <citation type="submission" date="2020-09" db="EMBL/GenBank/DDBJ databases">
        <authorList>
            <person name="Sun Q."/>
            <person name="Ohkuma M."/>
        </authorList>
    </citation>
    <scope>NUCLEOTIDE SEQUENCE</scope>
    <source>
        <strain evidence="3">JCM 3302</strain>
    </source>
</reference>
<dbReference type="SMART" id="SM00867">
    <property type="entry name" value="YceI"/>
    <property type="match status" value="1"/>
</dbReference>
<sequence length="171" mass="18537">MTTGVKSGAFHLDHAGSTVTIRHKTMWGLVTVKGHFTTLSGDGEVRPDGTATGTVTVGSASLDTKNAKRDTHLRSADFFATDEFPEIIYEVREVTPRGETAVEVNGSLTVRGTTRPLTLTATVTEASADAATLTTDFTVDRREFGLTWNQAGMMRDVTTVNAVLRFRRTQD</sequence>
<dbReference type="Proteomes" id="UP000641386">
    <property type="component" value="Unassembled WGS sequence"/>
</dbReference>
<dbReference type="PANTHER" id="PTHR34406:SF1">
    <property type="entry name" value="PROTEIN YCEI"/>
    <property type="match status" value="1"/>
</dbReference>
<dbReference type="Pfam" id="PF04264">
    <property type="entry name" value="YceI"/>
    <property type="match status" value="1"/>
</dbReference>
<comment type="caution">
    <text evidence="3">The sequence shown here is derived from an EMBL/GenBank/DDBJ whole genome shotgun (WGS) entry which is preliminary data.</text>
</comment>
<dbReference type="PANTHER" id="PTHR34406">
    <property type="entry name" value="PROTEIN YCEI"/>
    <property type="match status" value="1"/>
</dbReference>
<comment type="similarity">
    <text evidence="1">Belongs to the UPF0312 family.</text>
</comment>
<name>A0A919DXL3_9ACTN</name>
<dbReference type="InterPro" id="IPR007372">
    <property type="entry name" value="Lipid/polyisoprenoid-bd_YceI"/>
</dbReference>
<evidence type="ECO:0000256" key="1">
    <source>
        <dbReference type="ARBA" id="ARBA00008812"/>
    </source>
</evidence>
<reference evidence="3" key="1">
    <citation type="journal article" date="2014" name="Int. J. Syst. Evol. Microbiol.">
        <title>Complete genome sequence of Corynebacterium casei LMG S-19264T (=DSM 44701T), isolated from a smear-ripened cheese.</title>
        <authorList>
            <consortium name="US DOE Joint Genome Institute (JGI-PGF)"/>
            <person name="Walter F."/>
            <person name="Albersmeier A."/>
            <person name="Kalinowski J."/>
            <person name="Ruckert C."/>
        </authorList>
    </citation>
    <scope>NUCLEOTIDE SEQUENCE</scope>
    <source>
        <strain evidence="3">JCM 3302</strain>
    </source>
</reference>